<comment type="caution">
    <text evidence="2">The sequence shown here is derived from an EMBL/GenBank/DDBJ whole genome shotgun (WGS) entry which is preliminary data.</text>
</comment>
<dbReference type="EMBL" id="VIIS01001845">
    <property type="protein sequence ID" value="KAF0291991.1"/>
    <property type="molecule type" value="Genomic_DNA"/>
</dbReference>
<accession>A0A6A4VRX5</accession>
<dbReference type="AlphaFoldDB" id="A0A6A4VRX5"/>
<organism evidence="2 3">
    <name type="scientific">Amphibalanus amphitrite</name>
    <name type="common">Striped barnacle</name>
    <name type="synonym">Balanus amphitrite</name>
    <dbReference type="NCBI Taxonomy" id="1232801"/>
    <lineage>
        <taxon>Eukaryota</taxon>
        <taxon>Metazoa</taxon>
        <taxon>Ecdysozoa</taxon>
        <taxon>Arthropoda</taxon>
        <taxon>Crustacea</taxon>
        <taxon>Multicrustacea</taxon>
        <taxon>Cirripedia</taxon>
        <taxon>Thoracica</taxon>
        <taxon>Thoracicalcarea</taxon>
        <taxon>Balanomorpha</taxon>
        <taxon>Balanoidea</taxon>
        <taxon>Balanidae</taxon>
        <taxon>Amphibalaninae</taxon>
        <taxon>Amphibalanus</taxon>
    </lineage>
</organism>
<feature type="region of interest" description="Disordered" evidence="1">
    <location>
        <begin position="217"/>
        <end position="261"/>
    </location>
</feature>
<dbReference type="Proteomes" id="UP000440578">
    <property type="component" value="Unassembled WGS sequence"/>
</dbReference>
<evidence type="ECO:0000256" key="1">
    <source>
        <dbReference type="SAM" id="MobiDB-lite"/>
    </source>
</evidence>
<evidence type="ECO:0000313" key="2">
    <source>
        <dbReference type="EMBL" id="KAF0291991.1"/>
    </source>
</evidence>
<gene>
    <name evidence="2" type="ORF">FJT64_009935</name>
</gene>
<keyword evidence="3" id="KW-1185">Reference proteome</keyword>
<reference evidence="2 3" key="1">
    <citation type="submission" date="2019-07" db="EMBL/GenBank/DDBJ databases">
        <title>Draft genome assembly of a fouling barnacle, Amphibalanus amphitrite (Darwin, 1854): The first reference genome for Thecostraca.</title>
        <authorList>
            <person name="Kim W."/>
        </authorList>
    </citation>
    <scope>NUCLEOTIDE SEQUENCE [LARGE SCALE GENOMIC DNA]</scope>
    <source>
        <strain evidence="2">SNU_AA5</strain>
        <tissue evidence="2">Soma without cirri and trophi</tissue>
    </source>
</reference>
<feature type="compositionally biased region" description="Basic and acidic residues" evidence="1">
    <location>
        <begin position="237"/>
        <end position="251"/>
    </location>
</feature>
<name>A0A6A4VRX5_AMPAM</name>
<sequence length="261" mass="29521">MSQSAVATSSCSTVTELVRRIDEFHRSYNPLHHVLLHPLGTDGWSLAMKQELAVTARQYYAFHLRYRPGHFNILPRGRRLFQQLLVDAEVKVEADRLNYIRIPHPPGRCEACCTCCAAASSAIMHTIEWQKRGLPHAHIVVWMVPDDKPRPDQIDDCVVAELPDPAEDPELHDLVRSKMVHGPCGGLNPRSACMSDGACTKKFPRNFQRETVVPERGGGYPLYRRRAPEDGGFTTEPRGRPADRDRPRLDSRWVAPYSGSY</sequence>
<evidence type="ECO:0008006" key="4">
    <source>
        <dbReference type="Google" id="ProtNLM"/>
    </source>
</evidence>
<dbReference type="OrthoDB" id="6375850at2759"/>
<protein>
    <recommendedName>
        <fullName evidence="4">Helitron helicase-like domain-containing protein</fullName>
    </recommendedName>
</protein>
<dbReference type="PANTHER" id="PTHR45786">
    <property type="entry name" value="DNA BINDING PROTEIN-LIKE"/>
    <property type="match status" value="1"/>
</dbReference>
<proteinExistence type="predicted"/>
<evidence type="ECO:0000313" key="3">
    <source>
        <dbReference type="Proteomes" id="UP000440578"/>
    </source>
</evidence>
<dbReference type="PANTHER" id="PTHR45786:SF74">
    <property type="entry name" value="ATP-DEPENDENT DNA HELICASE"/>
    <property type="match status" value="1"/>
</dbReference>